<dbReference type="SUPFAM" id="SSF57701">
    <property type="entry name" value="Zn2/Cys6 DNA-binding domain"/>
    <property type="match status" value="1"/>
</dbReference>
<dbReference type="PANTHER" id="PTHR38111:SF2">
    <property type="entry name" value="FINGER DOMAIN PROTEIN, PUTATIVE (AFU_ORTHOLOGUE AFUA_1G01560)-RELATED"/>
    <property type="match status" value="1"/>
</dbReference>
<proteinExistence type="predicted"/>
<dbReference type="PROSITE" id="PS00463">
    <property type="entry name" value="ZN2_CY6_FUNGAL_1"/>
    <property type="match status" value="1"/>
</dbReference>
<dbReference type="CDD" id="cd00067">
    <property type="entry name" value="GAL4"/>
    <property type="match status" value="1"/>
</dbReference>
<feature type="domain" description="Zn(2)-C6 fungal-type" evidence="3">
    <location>
        <begin position="9"/>
        <end position="37"/>
    </location>
</feature>
<dbReference type="GO" id="GO:0008270">
    <property type="term" value="F:zinc ion binding"/>
    <property type="evidence" value="ECO:0007669"/>
    <property type="project" value="InterPro"/>
</dbReference>
<dbReference type="PROSITE" id="PS50048">
    <property type="entry name" value="ZN2_CY6_FUNGAL_2"/>
    <property type="match status" value="1"/>
</dbReference>
<reference evidence="4 5" key="1">
    <citation type="submission" date="2018-10" db="EMBL/GenBank/DDBJ databases">
        <title>Fifty Aureobasidium pullulans genomes reveal a recombining polyextremotolerant generalist.</title>
        <authorList>
            <person name="Gostincar C."/>
            <person name="Turk M."/>
            <person name="Zajc J."/>
            <person name="Gunde-Cimerman N."/>
        </authorList>
    </citation>
    <scope>NUCLEOTIDE SEQUENCE [LARGE SCALE GENOMIC DNA]</scope>
    <source>
        <strain evidence="4 5">EXF-3519</strain>
    </source>
</reference>
<sequence>MVGRPRSTGCSTCRTRHLKCDGKRPICSRCEKDKFECGPRSDKLQVIEYRPPKSQSRERTAIASCSSARPKRWRPSPVTDAESEAVETQEPFKVSAVGTRDNALNALSSEVTTVWKGSRVVTDIHFTDVSTWAWKMVVADDNVYIAHLNHALFSQEDSRVRWVGFNAIAQPHSLSWKCLLALSKSFYGRVQNEASMIRQGIGMYGQCLTSIHKRISCVEKNAVTDVLLSILIMGFYEATQMMLCTSHDAWVRHGLGISILIQIQGLEACRDRTMFEIFRSSRFLTILSSLAIRCPTYLSGDSWRTVPWQQQPAPKDKMDFLLDIMSEIPALRSKMFTLRGSVGADNYGTSSFYQLAEDALQVASQLQIWRGNWDVSPEGHIIELTESEPAKRLGEKSLHFTSLYAANCCSLCDASLILVLETVLLCAQPGQLNPGIATTLFEKSRQAAIEICQSLDYQLQNPHTRLGQLFVLWPLREAGKILAKGRTSERLLLKQQKQKLATGQDAWEIAKSAFGKYG</sequence>
<dbReference type="SMART" id="SM00066">
    <property type="entry name" value="GAL4"/>
    <property type="match status" value="1"/>
</dbReference>
<dbReference type="Proteomes" id="UP000309734">
    <property type="component" value="Unassembled WGS sequence"/>
</dbReference>
<protein>
    <recommendedName>
        <fullName evidence="3">Zn(2)-C6 fungal-type domain-containing protein</fullName>
    </recommendedName>
</protein>
<accession>A0A4S9WXE7</accession>
<dbReference type="AlphaFoldDB" id="A0A4S9WXE7"/>
<dbReference type="PANTHER" id="PTHR38111">
    <property type="entry name" value="ZN(2)-C6 FUNGAL-TYPE DOMAIN-CONTAINING PROTEIN-RELATED"/>
    <property type="match status" value="1"/>
</dbReference>
<dbReference type="InterPro" id="IPR036864">
    <property type="entry name" value="Zn2-C6_fun-type_DNA-bd_sf"/>
</dbReference>
<dbReference type="GO" id="GO:0000981">
    <property type="term" value="F:DNA-binding transcription factor activity, RNA polymerase II-specific"/>
    <property type="evidence" value="ECO:0007669"/>
    <property type="project" value="InterPro"/>
</dbReference>
<comment type="caution">
    <text evidence="4">The sequence shown here is derived from an EMBL/GenBank/DDBJ whole genome shotgun (WGS) entry which is preliminary data.</text>
</comment>
<evidence type="ECO:0000259" key="3">
    <source>
        <dbReference type="PROSITE" id="PS50048"/>
    </source>
</evidence>
<dbReference type="EMBL" id="QZBS01000174">
    <property type="protein sequence ID" value="THZ70822.1"/>
    <property type="molecule type" value="Genomic_DNA"/>
</dbReference>
<organism evidence="4 5">
    <name type="scientific">Aureobasidium pullulans</name>
    <name type="common">Black yeast</name>
    <name type="synonym">Pullularia pullulans</name>
    <dbReference type="NCBI Taxonomy" id="5580"/>
    <lineage>
        <taxon>Eukaryota</taxon>
        <taxon>Fungi</taxon>
        <taxon>Dikarya</taxon>
        <taxon>Ascomycota</taxon>
        <taxon>Pezizomycotina</taxon>
        <taxon>Dothideomycetes</taxon>
        <taxon>Dothideomycetidae</taxon>
        <taxon>Dothideales</taxon>
        <taxon>Saccotheciaceae</taxon>
        <taxon>Aureobasidium</taxon>
    </lineage>
</organism>
<evidence type="ECO:0000313" key="5">
    <source>
        <dbReference type="Proteomes" id="UP000309734"/>
    </source>
</evidence>
<keyword evidence="1" id="KW-0539">Nucleus</keyword>
<dbReference type="Pfam" id="PF00172">
    <property type="entry name" value="Zn_clus"/>
    <property type="match status" value="1"/>
</dbReference>
<evidence type="ECO:0000256" key="1">
    <source>
        <dbReference type="ARBA" id="ARBA00023242"/>
    </source>
</evidence>
<evidence type="ECO:0000313" key="4">
    <source>
        <dbReference type="EMBL" id="THZ70822.1"/>
    </source>
</evidence>
<gene>
    <name evidence="4" type="ORF">D6C85_05688</name>
</gene>
<dbReference type="Gene3D" id="4.10.240.10">
    <property type="entry name" value="Zn(2)-C6 fungal-type DNA-binding domain"/>
    <property type="match status" value="1"/>
</dbReference>
<dbReference type="InterPro" id="IPR053178">
    <property type="entry name" value="Osmoadaptation_assoc"/>
</dbReference>
<feature type="region of interest" description="Disordered" evidence="2">
    <location>
        <begin position="66"/>
        <end position="85"/>
    </location>
</feature>
<evidence type="ECO:0000256" key="2">
    <source>
        <dbReference type="SAM" id="MobiDB-lite"/>
    </source>
</evidence>
<dbReference type="InterPro" id="IPR001138">
    <property type="entry name" value="Zn2Cys6_DnaBD"/>
</dbReference>
<name>A0A4S9WXE7_AURPU</name>